<dbReference type="InterPro" id="IPR001810">
    <property type="entry name" value="F-box_dom"/>
</dbReference>
<dbReference type="SUPFAM" id="SSF81383">
    <property type="entry name" value="F-box domain"/>
    <property type="match status" value="1"/>
</dbReference>
<organism evidence="2 3">
    <name type="scientific">Trypanosoma conorhini</name>
    <dbReference type="NCBI Taxonomy" id="83891"/>
    <lineage>
        <taxon>Eukaryota</taxon>
        <taxon>Discoba</taxon>
        <taxon>Euglenozoa</taxon>
        <taxon>Kinetoplastea</taxon>
        <taxon>Metakinetoplastina</taxon>
        <taxon>Trypanosomatida</taxon>
        <taxon>Trypanosomatidae</taxon>
        <taxon>Trypanosoma</taxon>
    </lineage>
</organism>
<evidence type="ECO:0000313" key="3">
    <source>
        <dbReference type="Proteomes" id="UP000284403"/>
    </source>
</evidence>
<accession>A0A3R7KY73</accession>
<dbReference type="AlphaFoldDB" id="A0A3R7KY73"/>
<dbReference type="RefSeq" id="XP_029227597.1">
    <property type="nucleotide sequence ID" value="XM_029372290.1"/>
</dbReference>
<sequence>MPSAPPPPPARRHRRPFVTSFVADVIPFLPAKDLIVCAGVCRIWREEANSLSLWRALLADNPATAMYAYSRLPLREIQKILLQRTPLPVIETNYVEVSSTSNRVAFVHRLEQRPEAQSRVFMHRESTNELSGRGFSSGLSFVRTVHNEIDESNIDSGAACSNLRRRAGSMMKEMESLQSYMRLLKEQFSASTHLLASLRLQMPSRGAVLLRRECFRDWKRLKTFEELVVNSLYSSIEGPPPSGGVRSFVHAEMVGLGEVGSPFHLHWCRFKNSLPLNDTYYDYVDFLYSYGPGTLYPTKISPLEEAEVNRKLTRFQRLRDIVTDVINRRNSESRNISWNCLIQCLER</sequence>
<keyword evidence="3" id="KW-1185">Reference proteome</keyword>
<dbReference type="EMBL" id="MKKU01000315">
    <property type="protein sequence ID" value="RNF15775.1"/>
    <property type="molecule type" value="Genomic_DNA"/>
</dbReference>
<dbReference type="Gene3D" id="1.20.1280.50">
    <property type="match status" value="1"/>
</dbReference>
<proteinExistence type="predicted"/>
<dbReference type="OrthoDB" id="241767at2759"/>
<evidence type="ECO:0000313" key="2">
    <source>
        <dbReference type="EMBL" id="RNF15775.1"/>
    </source>
</evidence>
<gene>
    <name evidence="2" type="ORF">Tco025E_05391</name>
</gene>
<reference evidence="2 3" key="1">
    <citation type="journal article" date="2018" name="BMC Genomics">
        <title>Genomic comparison of Trypanosoma conorhini and Trypanosoma rangeli to Trypanosoma cruzi strains of high and low virulence.</title>
        <authorList>
            <person name="Bradwell K.R."/>
            <person name="Koparde V.N."/>
            <person name="Matveyev A.V."/>
            <person name="Serrano M.G."/>
            <person name="Alves J.M."/>
            <person name="Parikh H."/>
            <person name="Huang B."/>
            <person name="Lee V."/>
            <person name="Espinosa-Alvarez O."/>
            <person name="Ortiz P.A."/>
            <person name="Costa-Martins A.G."/>
            <person name="Teixeira M.M."/>
            <person name="Buck G.A."/>
        </authorList>
    </citation>
    <scope>NUCLEOTIDE SEQUENCE [LARGE SCALE GENOMIC DNA]</scope>
    <source>
        <strain evidence="2 3">025E</strain>
    </source>
</reference>
<comment type="caution">
    <text evidence="2">The sequence shown here is derived from an EMBL/GenBank/DDBJ whole genome shotgun (WGS) entry which is preliminary data.</text>
</comment>
<dbReference type="InterPro" id="IPR036047">
    <property type="entry name" value="F-box-like_dom_sf"/>
</dbReference>
<dbReference type="Pfam" id="PF12937">
    <property type="entry name" value="F-box-like"/>
    <property type="match status" value="1"/>
</dbReference>
<evidence type="ECO:0000259" key="1">
    <source>
        <dbReference type="Pfam" id="PF12937"/>
    </source>
</evidence>
<feature type="domain" description="F-box" evidence="1">
    <location>
        <begin position="26"/>
        <end position="57"/>
    </location>
</feature>
<name>A0A3R7KY73_9TRYP</name>
<protein>
    <recommendedName>
        <fullName evidence="1">F-box domain-containing protein</fullName>
    </recommendedName>
</protein>
<dbReference type="Proteomes" id="UP000284403">
    <property type="component" value="Unassembled WGS sequence"/>
</dbReference>
<dbReference type="GeneID" id="40319002"/>